<evidence type="ECO:0000256" key="1">
    <source>
        <dbReference type="SAM" id="Coils"/>
    </source>
</evidence>
<dbReference type="Proteomes" id="UP000427373">
    <property type="component" value="Chromosome"/>
</dbReference>
<dbReference type="PIRSF" id="PIRSF037214">
    <property type="entry name" value="UCP037214"/>
    <property type="match status" value="1"/>
</dbReference>
<dbReference type="AlphaFoldDB" id="A0A650CFZ2"/>
<feature type="coiled-coil region" evidence="1">
    <location>
        <begin position="119"/>
        <end position="160"/>
    </location>
</feature>
<accession>A0A650CFZ2</accession>
<dbReference type="EMBL" id="CP045484">
    <property type="protein sequence ID" value="QGR16595.1"/>
    <property type="molecule type" value="Genomic_DNA"/>
</dbReference>
<proteinExistence type="predicted"/>
<name>A0A650CFZ2_SULOH</name>
<dbReference type="RefSeq" id="WP_156014151.1">
    <property type="nucleotide sequence ID" value="NZ_AP031374.1"/>
</dbReference>
<reference evidence="3 4" key="1">
    <citation type="submission" date="2019-10" db="EMBL/GenBank/DDBJ databases">
        <title>Genome Sequences from Six Type Strain Members of the Archaeal Family Sulfolobaceae: Acidianus ambivalens, Acidianus infernus, Metallosphaera prunae, Stygiolobus azoricus, Sulfolobus metallicus, and Sulfurisphaera ohwakuensis.</title>
        <authorList>
            <person name="Counts J.A."/>
            <person name="Kelly R.M."/>
        </authorList>
    </citation>
    <scope>NUCLEOTIDE SEQUENCE [LARGE SCALE GENOMIC DNA]</scope>
    <source>
        <strain evidence="3 4">TA-1</strain>
    </source>
</reference>
<dbReference type="InterPro" id="IPR017140">
    <property type="entry name" value="ThermoDBP-RPs_arc"/>
</dbReference>
<dbReference type="Pfam" id="PF10015">
    <property type="entry name" value="ThermoDBP-RP_arch"/>
    <property type="match status" value="1"/>
</dbReference>
<sequence>MPKEDETRDLERAEEYEQTIARATAIGKNKMELSTGLIIAARYADKLRRVALVAFSKMVPKDIIIRDVSELNKQLYDVIVNQMKIDKLDVVRILVDAEYDEQNQKLVFSNLRIIRYLTEEQCNKKYEEVNKQLEEYKKKYEELSKQVEEFKNKIRQVEEALKALT</sequence>
<dbReference type="KEGG" id="soh:D1869_04830"/>
<dbReference type="Proteomes" id="UP000582213">
    <property type="component" value="Unassembled WGS sequence"/>
</dbReference>
<organism evidence="3 4">
    <name type="scientific">Sulfurisphaera ohwakuensis</name>
    <dbReference type="NCBI Taxonomy" id="69656"/>
    <lineage>
        <taxon>Archaea</taxon>
        <taxon>Thermoproteota</taxon>
        <taxon>Thermoprotei</taxon>
        <taxon>Sulfolobales</taxon>
        <taxon>Sulfolobaceae</taxon>
        <taxon>Sulfurisphaera</taxon>
    </lineage>
</organism>
<evidence type="ECO:0000313" key="4">
    <source>
        <dbReference type="Proteomes" id="UP000427373"/>
    </source>
</evidence>
<evidence type="ECO:0000313" key="3">
    <source>
        <dbReference type="EMBL" id="QGR16595.1"/>
    </source>
</evidence>
<protein>
    <submittedName>
        <fullName evidence="3">DUF2258 domain-containing protein</fullName>
    </submittedName>
</protein>
<dbReference type="OrthoDB" id="15362at2157"/>
<keyword evidence="4" id="KW-1185">Reference proteome</keyword>
<evidence type="ECO:0000313" key="2">
    <source>
        <dbReference type="EMBL" id="MBB5254917.1"/>
    </source>
</evidence>
<dbReference type="EMBL" id="JACHFY010000030">
    <property type="protein sequence ID" value="MBB5254917.1"/>
    <property type="molecule type" value="Genomic_DNA"/>
</dbReference>
<evidence type="ECO:0000313" key="5">
    <source>
        <dbReference type="Proteomes" id="UP000582213"/>
    </source>
</evidence>
<keyword evidence="1" id="KW-0175">Coiled coil</keyword>
<gene>
    <name evidence="3" type="ORF">D1869_04830</name>
    <name evidence="2" type="ORF">HNQ62_002691</name>
</gene>
<dbReference type="GeneID" id="95643005"/>
<reference evidence="2 5" key="2">
    <citation type="submission" date="2020-08" db="EMBL/GenBank/DDBJ databases">
        <title>Genomic Encyclopedia of Type Strains, Phase IV (KMG-IV): sequencing the most valuable type-strain genomes for metagenomic binning, comparative biology and taxonomic classification.</title>
        <authorList>
            <person name="Goeker M."/>
        </authorList>
    </citation>
    <scope>NUCLEOTIDE SEQUENCE [LARGE SCALE GENOMIC DNA]</scope>
    <source>
        <strain evidence="2 5">DSM 12421</strain>
    </source>
</reference>